<sequence length="725" mass="79991">MDNLRNRAGLLAGVAAMLALGGCTTMNDTGRPDVLATAALPEASGVFATPSTLAFQAPDFTQIQTGDFMPGFEEGMAIHSAEVAAIANNRARPDFENTIVALEDSGEMLGRVSTVFFALTGADTTDALDAIENEISPRLSAHYDAIYLNDNLFQKVKDVYDRRATMNLDTDDAALLQETYDQFVHAGAMLSPADKEALKDINTQVSTLTTQFGQMVTAGTNDATLFVTDAASLAGMSDAQLAAAAKAASDRGRAGQYALVLQNTTQQPQLSSLADRETRRALFERSVNRNSLGDANDTRNIVLQLARLRAQKAGLFGERNFAEWQMYDRMVESPEAAVEFMRGLAPATAQAQAREAAALEAMIKSEGGSFAVEPWDWNYYSEKVRKAKYDLDETEIKPYFEMTRVLEDGVFYAANQLYGLNFRRRDDMPVYNTDVSVYTVFDRDGSELGLFYFDPYQRDSKRGGAWMSNFVDQSHRDETKPVIYNVLNIPKPAAGEPTLVSFDEVETMFHEFGHALHGFFADQRYASMSGTAVARDFVEFPSQANEKWATEPRILANYAKHYQTGAPIPQDLLVKIDRASKFNQGFALGETLAAAMLDMDWHLLVPAQVPSDMDAFETRALKATGLHAGKVPPRYKSPYFRHVFGGSSYSAGYHAYLWTEMLAHNVNEWFDKNGGLTRANGDRYRDVILSRGGTLDYGDAFRTLTGHDPKVEPLLNARGLAGDVQ</sequence>
<comment type="caution">
    <text evidence="9">The sequence shown here is derived from an EMBL/GenBank/DDBJ whole genome shotgun (WGS) entry which is preliminary data.</text>
</comment>
<dbReference type="InterPro" id="IPR024077">
    <property type="entry name" value="Neurolysin/TOP_dom2"/>
</dbReference>
<comment type="similarity">
    <text evidence="1 7">Belongs to the peptidase M3 family.</text>
</comment>
<proteinExistence type="inferred from homology"/>
<evidence type="ECO:0000256" key="5">
    <source>
        <dbReference type="ARBA" id="ARBA00022833"/>
    </source>
</evidence>
<dbReference type="InterPro" id="IPR034005">
    <property type="entry name" value="M3A_DCP"/>
</dbReference>
<dbReference type="Proteomes" id="UP001259803">
    <property type="component" value="Unassembled WGS sequence"/>
</dbReference>
<evidence type="ECO:0000256" key="2">
    <source>
        <dbReference type="ARBA" id="ARBA00022670"/>
    </source>
</evidence>
<keyword evidence="5 7" id="KW-0862">Zinc</keyword>
<evidence type="ECO:0000256" key="6">
    <source>
        <dbReference type="ARBA" id="ARBA00023049"/>
    </source>
</evidence>
<reference evidence="9 10" key="1">
    <citation type="submission" date="2023-09" db="EMBL/GenBank/DDBJ databases">
        <authorList>
            <person name="Rey-Velasco X."/>
        </authorList>
    </citation>
    <scope>NUCLEOTIDE SEQUENCE [LARGE SCALE GENOMIC DNA]</scope>
    <source>
        <strain evidence="9 10">F390</strain>
    </source>
</reference>
<evidence type="ECO:0000256" key="3">
    <source>
        <dbReference type="ARBA" id="ARBA00022723"/>
    </source>
</evidence>
<dbReference type="GO" id="GO:0016787">
    <property type="term" value="F:hydrolase activity"/>
    <property type="evidence" value="ECO:0007669"/>
    <property type="project" value="UniProtKB-KW"/>
</dbReference>
<feature type="domain" description="Peptidase M3A/M3B catalytic" evidence="8">
    <location>
        <begin position="271"/>
        <end position="719"/>
    </location>
</feature>
<evidence type="ECO:0000256" key="4">
    <source>
        <dbReference type="ARBA" id="ARBA00022801"/>
    </source>
</evidence>
<comment type="cofactor">
    <cofactor evidence="7">
        <name>Zn(2+)</name>
        <dbReference type="ChEBI" id="CHEBI:29105"/>
    </cofactor>
    <text evidence="7">Binds 1 zinc ion.</text>
</comment>
<organism evidence="9 10">
    <name type="scientific">Croceicoccus esteveae</name>
    <dbReference type="NCBI Taxonomy" id="3075597"/>
    <lineage>
        <taxon>Bacteria</taxon>
        <taxon>Pseudomonadati</taxon>
        <taxon>Pseudomonadota</taxon>
        <taxon>Alphaproteobacteria</taxon>
        <taxon>Sphingomonadales</taxon>
        <taxon>Erythrobacteraceae</taxon>
        <taxon>Croceicoccus</taxon>
    </lineage>
</organism>
<keyword evidence="2 7" id="KW-0645">Protease</keyword>
<protein>
    <submittedName>
        <fullName evidence="9">M3 family metallopeptidase</fullName>
        <ecNumber evidence="9">3.4.24.-</ecNumber>
    </submittedName>
</protein>
<name>A0ABU2ZFS5_9SPHN</name>
<keyword evidence="6 7" id="KW-0482">Metalloprotease</keyword>
<dbReference type="Gene3D" id="1.10.1370.10">
    <property type="entry name" value="Neurolysin, domain 3"/>
    <property type="match status" value="1"/>
</dbReference>
<evidence type="ECO:0000313" key="9">
    <source>
        <dbReference type="EMBL" id="MDT0575149.1"/>
    </source>
</evidence>
<dbReference type="CDD" id="cd06456">
    <property type="entry name" value="M3A_DCP"/>
    <property type="match status" value="1"/>
</dbReference>
<evidence type="ECO:0000259" key="8">
    <source>
        <dbReference type="Pfam" id="PF01432"/>
    </source>
</evidence>
<dbReference type="InterPro" id="IPR045090">
    <property type="entry name" value="Pept_M3A_M3B"/>
</dbReference>
<dbReference type="EC" id="3.4.24.-" evidence="9"/>
<dbReference type="InterPro" id="IPR001567">
    <property type="entry name" value="Pept_M3A_M3B_dom"/>
</dbReference>
<evidence type="ECO:0000256" key="1">
    <source>
        <dbReference type="ARBA" id="ARBA00006040"/>
    </source>
</evidence>
<dbReference type="Gene3D" id="3.40.390.10">
    <property type="entry name" value="Collagenase (Catalytic Domain)"/>
    <property type="match status" value="1"/>
</dbReference>
<dbReference type="SUPFAM" id="SSF55486">
    <property type="entry name" value="Metalloproteases ('zincins'), catalytic domain"/>
    <property type="match status" value="1"/>
</dbReference>
<keyword evidence="10" id="KW-1185">Reference proteome</keyword>
<dbReference type="EMBL" id="JAVRHS010000002">
    <property type="protein sequence ID" value="MDT0575149.1"/>
    <property type="molecule type" value="Genomic_DNA"/>
</dbReference>
<keyword evidence="3 7" id="KW-0479">Metal-binding</keyword>
<evidence type="ECO:0000313" key="10">
    <source>
        <dbReference type="Proteomes" id="UP001259803"/>
    </source>
</evidence>
<dbReference type="PANTHER" id="PTHR43660">
    <property type="entry name" value="DIPEPTIDYL CARBOXYPEPTIDASE"/>
    <property type="match status" value="1"/>
</dbReference>
<dbReference type="Gene3D" id="1.10.1370.40">
    <property type="match status" value="1"/>
</dbReference>
<keyword evidence="4 7" id="KW-0378">Hydrolase</keyword>
<dbReference type="RefSeq" id="WP_311339732.1">
    <property type="nucleotide sequence ID" value="NZ_JAVRHS010000002.1"/>
</dbReference>
<dbReference type="PANTHER" id="PTHR43660:SF1">
    <property type="entry name" value="DIPEPTIDYL CARBOXYPEPTIDASE"/>
    <property type="match status" value="1"/>
</dbReference>
<gene>
    <name evidence="9" type="ORF">RM533_02995</name>
</gene>
<dbReference type="Pfam" id="PF01432">
    <property type="entry name" value="Peptidase_M3"/>
    <property type="match status" value="1"/>
</dbReference>
<evidence type="ECO:0000256" key="7">
    <source>
        <dbReference type="RuleBase" id="RU003435"/>
    </source>
</evidence>
<dbReference type="PROSITE" id="PS51257">
    <property type="entry name" value="PROKAR_LIPOPROTEIN"/>
    <property type="match status" value="1"/>
</dbReference>
<accession>A0ABU2ZFS5</accession>
<dbReference type="InterPro" id="IPR024079">
    <property type="entry name" value="MetalloPept_cat_dom_sf"/>
</dbReference>